<sequence length="274" mass="29508">MALFPTTPANTSTFAYAPVVWHLPYQGARPPEVEILQHPQLPLDLPRLPADRQAHAATLTRIFTMPDSTTATTTATTTTRITTDTTTLSETSTSTQATTTTEPDLFQLPIEGRPVSQWIADFGNVTWHRTPDDPAPETLRARVVDGLGGKRSDRGRAVSGQFSMLHAYLRDLKKMRDQYLGTAAGSRELIENEADRLMRNATLQMAEGGGVGDAMADLGFVIEPQLGSASKAENAPRPTRNGWPGATPTNRPSTSRITGSSAISSRPASAPAGW</sequence>
<dbReference type="Proteomes" id="UP000464787">
    <property type="component" value="Chromosome"/>
</dbReference>
<evidence type="ECO:0000256" key="1">
    <source>
        <dbReference type="SAM" id="MobiDB-lite"/>
    </source>
</evidence>
<keyword evidence="3" id="KW-1185">Reference proteome</keyword>
<dbReference type="KEGG" id="xyk:GT347_13835"/>
<name>A0A857J6V1_9BURK</name>
<accession>A0A857J6V1</accession>
<dbReference type="RefSeq" id="WP_160552656.1">
    <property type="nucleotide sequence ID" value="NZ_CP047650.1"/>
</dbReference>
<evidence type="ECO:0000313" key="2">
    <source>
        <dbReference type="EMBL" id="QHI98973.1"/>
    </source>
</evidence>
<organism evidence="2 3">
    <name type="scientific">Xylophilus rhododendri</name>
    <dbReference type="NCBI Taxonomy" id="2697032"/>
    <lineage>
        <taxon>Bacteria</taxon>
        <taxon>Pseudomonadati</taxon>
        <taxon>Pseudomonadota</taxon>
        <taxon>Betaproteobacteria</taxon>
        <taxon>Burkholderiales</taxon>
        <taxon>Xylophilus</taxon>
    </lineage>
</organism>
<feature type="region of interest" description="Disordered" evidence="1">
    <location>
        <begin position="228"/>
        <end position="274"/>
    </location>
</feature>
<dbReference type="EMBL" id="CP047650">
    <property type="protein sequence ID" value="QHI98973.1"/>
    <property type="molecule type" value="Genomic_DNA"/>
</dbReference>
<reference evidence="2 3" key="1">
    <citation type="submission" date="2020-01" db="EMBL/GenBank/DDBJ databases">
        <title>Genome sequencing of strain KACC 21265.</title>
        <authorList>
            <person name="Heo J."/>
            <person name="Kim S.-J."/>
            <person name="Kim J.-S."/>
            <person name="Hong S.-B."/>
            <person name="Kwon S.-W."/>
        </authorList>
    </citation>
    <scope>NUCLEOTIDE SEQUENCE [LARGE SCALE GENOMIC DNA]</scope>
    <source>
        <strain evidence="2 3">KACC 21265</strain>
    </source>
</reference>
<proteinExistence type="predicted"/>
<gene>
    <name evidence="2" type="ORF">GT347_13835</name>
</gene>
<dbReference type="AlphaFoldDB" id="A0A857J6V1"/>
<evidence type="ECO:0000313" key="3">
    <source>
        <dbReference type="Proteomes" id="UP000464787"/>
    </source>
</evidence>
<feature type="compositionally biased region" description="Low complexity" evidence="1">
    <location>
        <begin position="260"/>
        <end position="274"/>
    </location>
</feature>
<protein>
    <submittedName>
        <fullName evidence="2">Uncharacterized protein</fullName>
    </submittedName>
</protein>
<feature type="compositionally biased region" description="Polar residues" evidence="1">
    <location>
        <begin position="247"/>
        <end position="259"/>
    </location>
</feature>